<dbReference type="InterPro" id="IPR001405">
    <property type="entry name" value="UPF0758"/>
</dbReference>
<comment type="caution">
    <text evidence="7">The sequence shown here is derived from an EMBL/GenBank/DDBJ whole genome shotgun (WGS) entry which is preliminary data.</text>
</comment>
<keyword evidence="1" id="KW-0645">Protease</keyword>
<keyword evidence="3" id="KW-0378">Hydrolase</keyword>
<dbReference type="EMBL" id="LAZR01000277">
    <property type="protein sequence ID" value="KKN77522.1"/>
    <property type="molecule type" value="Genomic_DNA"/>
</dbReference>
<dbReference type="PANTHER" id="PTHR30471">
    <property type="entry name" value="DNA REPAIR PROTEIN RADC"/>
    <property type="match status" value="1"/>
</dbReference>
<sequence>MTVRENMKESLKNSKDVNTIMREIYNQVSEQDRSKEHFWILELNTKNQINYIELVSLGSLNTSPVHPREVFKIAIMKDTASIIACHNHPSGDTHPSVDDITITKRLQEAGKIIGINLIDHLIIADGKYYSLMENGLINN</sequence>
<evidence type="ECO:0000313" key="7">
    <source>
        <dbReference type="EMBL" id="KKN77522.1"/>
    </source>
</evidence>
<evidence type="ECO:0000259" key="6">
    <source>
        <dbReference type="PROSITE" id="PS50249"/>
    </source>
</evidence>
<evidence type="ECO:0000256" key="5">
    <source>
        <dbReference type="ARBA" id="ARBA00023049"/>
    </source>
</evidence>
<dbReference type="InterPro" id="IPR025657">
    <property type="entry name" value="RadC_JAB"/>
</dbReference>
<dbReference type="GO" id="GO:0006508">
    <property type="term" value="P:proteolysis"/>
    <property type="evidence" value="ECO:0007669"/>
    <property type="project" value="UniProtKB-KW"/>
</dbReference>
<organism evidence="7">
    <name type="scientific">marine sediment metagenome</name>
    <dbReference type="NCBI Taxonomy" id="412755"/>
    <lineage>
        <taxon>unclassified sequences</taxon>
        <taxon>metagenomes</taxon>
        <taxon>ecological metagenomes</taxon>
    </lineage>
</organism>
<dbReference type="Gene3D" id="3.40.140.10">
    <property type="entry name" value="Cytidine Deaminase, domain 2"/>
    <property type="match status" value="1"/>
</dbReference>
<dbReference type="PANTHER" id="PTHR30471:SF3">
    <property type="entry name" value="UPF0758 PROTEIN YEES-RELATED"/>
    <property type="match status" value="1"/>
</dbReference>
<dbReference type="SUPFAM" id="SSF102712">
    <property type="entry name" value="JAB1/MPN domain"/>
    <property type="match status" value="1"/>
</dbReference>
<dbReference type="CDD" id="cd08071">
    <property type="entry name" value="MPN_DUF2466"/>
    <property type="match status" value="1"/>
</dbReference>
<dbReference type="GO" id="GO:0046872">
    <property type="term" value="F:metal ion binding"/>
    <property type="evidence" value="ECO:0007669"/>
    <property type="project" value="UniProtKB-KW"/>
</dbReference>
<name>A0A0F9TRF1_9ZZZZ</name>
<protein>
    <recommendedName>
        <fullName evidence="6">MPN domain-containing protein</fullName>
    </recommendedName>
</protein>
<dbReference type="InterPro" id="IPR037518">
    <property type="entry name" value="MPN"/>
</dbReference>
<dbReference type="AlphaFoldDB" id="A0A0F9TRF1"/>
<keyword evidence="5" id="KW-0482">Metalloprotease</keyword>
<keyword evidence="2" id="KW-0479">Metal-binding</keyword>
<evidence type="ECO:0000256" key="2">
    <source>
        <dbReference type="ARBA" id="ARBA00022723"/>
    </source>
</evidence>
<dbReference type="PROSITE" id="PS50249">
    <property type="entry name" value="MPN"/>
    <property type="match status" value="1"/>
</dbReference>
<dbReference type="Pfam" id="PF04002">
    <property type="entry name" value="RadC"/>
    <property type="match status" value="1"/>
</dbReference>
<reference evidence="7" key="1">
    <citation type="journal article" date="2015" name="Nature">
        <title>Complex archaea that bridge the gap between prokaryotes and eukaryotes.</title>
        <authorList>
            <person name="Spang A."/>
            <person name="Saw J.H."/>
            <person name="Jorgensen S.L."/>
            <person name="Zaremba-Niedzwiedzka K."/>
            <person name="Martijn J."/>
            <person name="Lind A.E."/>
            <person name="van Eijk R."/>
            <person name="Schleper C."/>
            <person name="Guy L."/>
            <person name="Ettema T.J."/>
        </authorList>
    </citation>
    <scope>NUCLEOTIDE SEQUENCE</scope>
</reference>
<evidence type="ECO:0000256" key="4">
    <source>
        <dbReference type="ARBA" id="ARBA00022833"/>
    </source>
</evidence>
<keyword evidence="4" id="KW-0862">Zinc</keyword>
<proteinExistence type="predicted"/>
<evidence type="ECO:0000256" key="1">
    <source>
        <dbReference type="ARBA" id="ARBA00022670"/>
    </source>
</evidence>
<accession>A0A0F9TRF1</accession>
<gene>
    <name evidence="7" type="ORF">LCGC14_0359370</name>
</gene>
<dbReference type="PROSITE" id="PS01302">
    <property type="entry name" value="UPF0758"/>
    <property type="match status" value="1"/>
</dbReference>
<dbReference type="GO" id="GO:0008237">
    <property type="term" value="F:metallopeptidase activity"/>
    <property type="evidence" value="ECO:0007669"/>
    <property type="project" value="UniProtKB-KW"/>
</dbReference>
<evidence type="ECO:0000256" key="3">
    <source>
        <dbReference type="ARBA" id="ARBA00022801"/>
    </source>
</evidence>
<dbReference type="InterPro" id="IPR020891">
    <property type="entry name" value="UPF0758_CS"/>
</dbReference>
<feature type="domain" description="MPN" evidence="6">
    <location>
        <begin position="10"/>
        <end position="137"/>
    </location>
</feature>